<dbReference type="InterPro" id="IPR036388">
    <property type="entry name" value="WH-like_DNA-bd_sf"/>
</dbReference>
<feature type="domain" description="DEP" evidence="2">
    <location>
        <begin position="94"/>
        <end position="160"/>
    </location>
</feature>
<protein>
    <recommendedName>
        <fullName evidence="2">DEP domain-containing protein</fullName>
    </recommendedName>
</protein>
<organism evidence="4">
    <name type="scientific">Salpingoeca rosetta (strain ATCC 50818 / BSB-021)</name>
    <dbReference type="NCBI Taxonomy" id="946362"/>
    <lineage>
        <taxon>Eukaryota</taxon>
        <taxon>Choanoflagellata</taxon>
        <taxon>Craspedida</taxon>
        <taxon>Salpingoecidae</taxon>
        <taxon>Salpingoeca</taxon>
    </lineage>
</organism>
<dbReference type="AlphaFoldDB" id="F2UG53"/>
<dbReference type="Pfam" id="PF00610">
    <property type="entry name" value="DEP"/>
    <property type="match status" value="1"/>
</dbReference>
<dbReference type="PANTHER" id="PTHR22829:SF16">
    <property type="entry name" value="PH DOMAIN-CONTAINING PROTEIN"/>
    <property type="match status" value="1"/>
</dbReference>
<dbReference type="InterPro" id="IPR036390">
    <property type="entry name" value="WH_DNA-bd_sf"/>
</dbReference>
<feature type="compositionally biased region" description="Low complexity" evidence="1">
    <location>
        <begin position="22"/>
        <end position="49"/>
    </location>
</feature>
<dbReference type="GO" id="GO:0035556">
    <property type="term" value="P:intracellular signal transduction"/>
    <property type="evidence" value="ECO:0007669"/>
    <property type="project" value="InterPro"/>
</dbReference>
<dbReference type="Gene3D" id="1.10.10.10">
    <property type="entry name" value="Winged helix-like DNA-binding domain superfamily/Winged helix DNA-binding domain"/>
    <property type="match status" value="1"/>
</dbReference>
<dbReference type="InterPro" id="IPR000591">
    <property type="entry name" value="DEP_dom"/>
</dbReference>
<sequence>MLRPSHCPRKTASVAAQREVSRSASSLSSVGSGMSESGSSRPSTSSSQSHLDDGRASPCRALSWVREAKQLPPQTRAYVLELAEAFRRSNLIGTRTYHLRTYHNVFVGREFVDWLLTQDGIGDRTAAISNAELLVTLGLAHHVCDDHPFKDDFLFYRFYADEAVNCPSVYTLVPAALHFGPLTLQSSMFNTRTYFALLAPRAEVLYLFKNDIGSSPVLELELDPRAPKPASAPLPNGFRVVGSQQKNGKHTRVTHTFTCASEEQLKPWVDILMQHDVLARRHSA</sequence>
<reference evidence="3" key="1">
    <citation type="submission" date="2009-08" db="EMBL/GenBank/DDBJ databases">
        <title>Annotation of Salpingoeca rosetta.</title>
        <authorList>
            <consortium name="The Broad Institute Genome Sequencing Platform"/>
            <person name="Russ C."/>
            <person name="Cuomo C."/>
            <person name="Burger G."/>
            <person name="Gray M.W."/>
            <person name="Holland P.W.H."/>
            <person name="King N."/>
            <person name="Lang F.B.F."/>
            <person name="Roger A.J."/>
            <person name="Ruiz-Trillo I."/>
            <person name="Young S.K."/>
            <person name="Zeng Q."/>
            <person name="Gargeya S."/>
            <person name="Alvarado L."/>
            <person name="Berlin A."/>
            <person name="Chapman S.B."/>
            <person name="Chen Z."/>
            <person name="Freedman E."/>
            <person name="Gellesch M."/>
            <person name="Goldberg J."/>
            <person name="Griggs A."/>
            <person name="Gujja S."/>
            <person name="Heilman E."/>
            <person name="Heiman D."/>
            <person name="Howarth C."/>
            <person name="Mehta T."/>
            <person name="Neiman D."/>
            <person name="Pearson M."/>
            <person name="Roberts A."/>
            <person name="Saif S."/>
            <person name="Shea T."/>
            <person name="Shenoy N."/>
            <person name="Sisk P."/>
            <person name="Stolte C."/>
            <person name="Sykes S."/>
            <person name="White J."/>
            <person name="Yandava C."/>
            <person name="Haas B."/>
            <person name="Nusbaum C."/>
            <person name="Birren B."/>
        </authorList>
    </citation>
    <scope>NUCLEOTIDE SEQUENCE [LARGE SCALE GENOMIC DNA]</scope>
    <source>
        <strain evidence="3">ATCC 50818</strain>
    </source>
</reference>
<dbReference type="SUPFAM" id="SSF46785">
    <property type="entry name" value="Winged helix' DNA-binding domain"/>
    <property type="match status" value="1"/>
</dbReference>
<dbReference type="PROSITE" id="PS50186">
    <property type="entry name" value="DEP"/>
    <property type="match status" value="1"/>
</dbReference>
<dbReference type="RefSeq" id="XP_004991938.1">
    <property type="nucleotide sequence ID" value="XM_004991881.1"/>
</dbReference>
<dbReference type="GO" id="GO:0023051">
    <property type="term" value="P:regulation of signaling"/>
    <property type="evidence" value="ECO:0007669"/>
    <property type="project" value="TreeGrafter"/>
</dbReference>
<dbReference type="InterPro" id="IPR051832">
    <property type="entry name" value="mTOR-Rac_regulators"/>
</dbReference>
<evidence type="ECO:0000256" key="1">
    <source>
        <dbReference type="SAM" id="MobiDB-lite"/>
    </source>
</evidence>
<dbReference type="SMART" id="SM00049">
    <property type="entry name" value="DEP"/>
    <property type="match status" value="1"/>
</dbReference>
<evidence type="ECO:0000313" key="3">
    <source>
        <dbReference type="EMBL" id="EGD75481.1"/>
    </source>
</evidence>
<dbReference type="EMBL" id="GL832972">
    <property type="protein sequence ID" value="EGD75481.1"/>
    <property type="molecule type" value="Genomic_DNA"/>
</dbReference>
<feature type="region of interest" description="Disordered" evidence="1">
    <location>
        <begin position="1"/>
        <end position="55"/>
    </location>
</feature>
<accession>F2UG53</accession>
<dbReference type="PANTHER" id="PTHR22829">
    <property type="entry name" value="DEP DOMAIN PROTEIN"/>
    <property type="match status" value="1"/>
</dbReference>
<dbReference type="KEGG" id="sre:PTSG_06555"/>
<dbReference type="SUPFAM" id="SSF50729">
    <property type="entry name" value="PH domain-like"/>
    <property type="match status" value="1"/>
</dbReference>
<dbReference type="InParanoid" id="F2UG53"/>
<evidence type="ECO:0000259" key="2">
    <source>
        <dbReference type="PROSITE" id="PS50186"/>
    </source>
</evidence>
<name>F2UG53_SALR5</name>
<keyword evidence="4" id="KW-1185">Reference proteome</keyword>
<dbReference type="GeneID" id="16072498"/>
<gene>
    <name evidence="3" type="ORF">PTSG_06555</name>
</gene>
<dbReference type="eggNOG" id="ENOG502SDWM">
    <property type="taxonomic scope" value="Eukaryota"/>
</dbReference>
<dbReference type="Proteomes" id="UP000007799">
    <property type="component" value="Unassembled WGS sequence"/>
</dbReference>
<dbReference type="OrthoDB" id="39497at2759"/>
<evidence type="ECO:0000313" key="4">
    <source>
        <dbReference type="Proteomes" id="UP000007799"/>
    </source>
</evidence>
<proteinExistence type="predicted"/>